<evidence type="ECO:0000256" key="3">
    <source>
        <dbReference type="SAM" id="SignalP"/>
    </source>
</evidence>
<sequence length="342" mass="37755">MHLFINVLMVAIVICVGRAEVLLKQGMNTTVAFEGEELSIRLDNPQKQKGELKLCFKSTSDAYPGGCPQGYAAAHAFVTGETIHTFQLNRQGRFLQTGFIISGKVVFESNDQLNLMLVSIPNTMTVTLTNEQTNSKAMVGIIGAAVVFILLFFIISAIVLYFCWYRKRSNRLTTATDSEVHQPLEEVHKPEKTQPQIAAKPYLPPPPKRQSLMPSTTTSTTRASEDKPQLVTSTKPAQNASVASPAGCVSLIPASTQMSTPDAVSRQKSKKSKASRKSRRHLSTISKTMQTDKATEPSIMNPKHGKDPDSSSFAESPRFSKRSLKWRSKVPVFESTRSTTRY</sequence>
<reference evidence="4" key="1">
    <citation type="journal article" date="2013" name="Genetics">
        <title>The draft genome and transcriptome of Panagrellus redivivus are shaped by the harsh demands of a free-living lifestyle.</title>
        <authorList>
            <person name="Srinivasan J."/>
            <person name="Dillman A.R."/>
            <person name="Macchietto M.G."/>
            <person name="Heikkinen L."/>
            <person name="Lakso M."/>
            <person name="Fracchia K.M."/>
            <person name="Antoshechkin I."/>
            <person name="Mortazavi A."/>
            <person name="Wong G."/>
            <person name="Sternberg P.W."/>
        </authorList>
    </citation>
    <scope>NUCLEOTIDE SEQUENCE [LARGE SCALE GENOMIC DNA]</scope>
    <source>
        <strain evidence="4">MT8872</strain>
    </source>
</reference>
<evidence type="ECO:0000256" key="2">
    <source>
        <dbReference type="SAM" id="Phobius"/>
    </source>
</evidence>
<feature type="compositionally biased region" description="Polar residues" evidence="1">
    <location>
        <begin position="253"/>
        <end position="262"/>
    </location>
</feature>
<feature type="compositionally biased region" description="Basic and acidic residues" evidence="1">
    <location>
        <begin position="183"/>
        <end position="192"/>
    </location>
</feature>
<feature type="compositionally biased region" description="Polar residues" evidence="1">
    <location>
        <begin position="230"/>
        <end position="242"/>
    </location>
</feature>
<evidence type="ECO:0000313" key="5">
    <source>
        <dbReference type="WBParaSite" id="Pan_g6455.t1"/>
    </source>
</evidence>
<keyword evidence="4" id="KW-1185">Reference proteome</keyword>
<feature type="compositionally biased region" description="Polar residues" evidence="1">
    <location>
        <begin position="212"/>
        <end position="222"/>
    </location>
</feature>
<dbReference type="AlphaFoldDB" id="A0A7E5A019"/>
<dbReference type="WBParaSite" id="Pan_g6455.t1">
    <property type="protein sequence ID" value="Pan_g6455.t1"/>
    <property type="gene ID" value="Pan_g6455"/>
</dbReference>
<feature type="signal peptide" evidence="3">
    <location>
        <begin position="1"/>
        <end position="19"/>
    </location>
</feature>
<keyword evidence="3" id="KW-0732">Signal</keyword>
<proteinExistence type="predicted"/>
<accession>A0A7E5A019</accession>
<feature type="compositionally biased region" description="Polar residues" evidence="1">
    <location>
        <begin position="283"/>
        <end position="292"/>
    </location>
</feature>
<feature type="region of interest" description="Disordered" evidence="1">
    <location>
        <begin position="183"/>
        <end position="342"/>
    </location>
</feature>
<keyword evidence="2" id="KW-1133">Transmembrane helix</keyword>
<feature type="chain" id="PRO_5028964572" evidence="3">
    <location>
        <begin position="20"/>
        <end position="342"/>
    </location>
</feature>
<reference evidence="5" key="2">
    <citation type="submission" date="2020-10" db="UniProtKB">
        <authorList>
            <consortium name="WormBaseParasite"/>
        </authorList>
    </citation>
    <scope>IDENTIFICATION</scope>
</reference>
<protein>
    <submittedName>
        <fullName evidence="5">Uncharacterized protein</fullName>
    </submittedName>
</protein>
<feature type="compositionally biased region" description="Basic residues" evidence="1">
    <location>
        <begin position="267"/>
        <end position="282"/>
    </location>
</feature>
<evidence type="ECO:0000313" key="4">
    <source>
        <dbReference type="Proteomes" id="UP000492821"/>
    </source>
</evidence>
<feature type="compositionally biased region" description="Basic residues" evidence="1">
    <location>
        <begin position="319"/>
        <end position="328"/>
    </location>
</feature>
<keyword evidence="2" id="KW-0812">Transmembrane</keyword>
<name>A0A7E5A019_PANRE</name>
<evidence type="ECO:0000256" key="1">
    <source>
        <dbReference type="SAM" id="MobiDB-lite"/>
    </source>
</evidence>
<feature type="transmembrane region" description="Helical" evidence="2">
    <location>
        <begin position="137"/>
        <end position="164"/>
    </location>
</feature>
<dbReference type="Proteomes" id="UP000492821">
    <property type="component" value="Unassembled WGS sequence"/>
</dbReference>
<organism evidence="4 5">
    <name type="scientific">Panagrellus redivivus</name>
    <name type="common">Microworm</name>
    <dbReference type="NCBI Taxonomy" id="6233"/>
    <lineage>
        <taxon>Eukaryota</taxon>
        <taxon>Metazoa</taxon>
        <taxon>Ecdysozoa</taxon>
        <taxon>Nematoda</taxon>
        <taxon>Chromadorea</taxon>
        <taxon>Rhabditida</taxon>
        <taxon>Tylenchina</taxon>
        <taxon>Panagrolaimomorpha</taxon>
        <taxon>Panagrolaimoidea</taxon>
        <taxon>Panagrolaimidae</taxon>
        <taxon>Panagrellus</taxon>
    </lineage>
</organism>
<keyword evidence="2" id="KW-0472">Membrane</keyword>